<keyword evidence="1" id="KW-0812">Transmembrane</keyword>
<evidence type="ECO:0000313" key="3">
    <source>
        <dbReference type="EMBL" id="QUB39539.1"/>
    </source>
</evidence>
<dbReference type="Proteomes" id="UP000676511">
    <property type="component" value="Chromosome"/>
</dbReference>
<dbReference type="NCBIfam" id="TIGR02206">
    <property type="entry name" value="intg_mem_TP0381"/>
    <property type="match status" value="1"/>
</dbReference>
<dbReference type="InterPro" id="IPR011737">
    <property type="entry name" value="CHP02206_TP0381"/>
</dbReference>
<evidence type="ECO:0000313" key="2">
    <source>
        <dbReference type="EMBL" id="MBK4779160.1"/>
    </source>
</evidence>
<reference evidence="2" key="1">
    <citation type="submission" date="2016-12" db="EMBL/GenBank/DDBJ databases">
        <title>Draft genome of Streptococcus lactarius CCUG 66490T type strain.</title>
        <authorList>
            <person name="Salva-Serra F."/>
            <person name="Engstrom-Jakobsson H."/>
            <person name="Thorell K."/>
            <person name="Gomila M."/>
            <person name="Gonzales-Siles L."/>
            <person name="Busquets A."/>
            <person name="Jaen-Luchoro D."/>
            <person name="Karlsson R."/>
            <person name="Kristiansson E."/>
            <person name="Moore E."/>
        </authorList>
    </citation>
    <scope>NUCLEOTIDE SEQUENCE</scope>
    <source>
        <strain evidence="2">CCUG 66490</strain>
    </source>
</reference>
<evidence type="ECO:0000313" key="4">
    <source>
        <dbReference type="Proteomes" id="UP000676511"/>
    </source>
</evidence>
<protein>
    <submittedName>
        <fullName evidence="3">TIGR02206 family membrane protein</fullName>
    </submittedName>
</protein>
<feature type="transmembrane region" description="Helical" evidence="1">
    <location>
        <begin position="157"/>
        <end position="176"/>
    </location>
</feature>
<dbReference type="Pfam" id="PF14808">
    <property type="entry name" value="TMEM164"/>
    <property type="match status" value="1"/>
</dbReference>
<evidence type="ECO:0000256" key="1">
    <source>
        <dbReference type="SAM" id="Phobius"/>
    </source>
</evidence>
<feature type="transmembrane region" description="Helical" evidence="1">
    <location>
        <begin position="196"/>
        <end position="217"/>
    </location>
</feature>
<dbReference type="EMBL" id="MRXX01000003">
    <property type="protein sequence ID" value="MBK4779160.1"/>
    <property type="molecule type" value="Genomic_DNA"/>
</dbReference>
<accession>A0A9X0WM45</accession>
<keyword evidence="1" id="KW-1133">Transmembrane helix</keyword>
<feature type="transmembrane region" description="Helical" evidence="1">
    <location>
        <begin position="123"/>
        <end position="145"/>
    </location>
</feature>
<reference evidence="3 4" key="2">
    <citation type="submission" date="2021-03" db="EMBL/GenBank/DDBJ databases">
        <title>Human Oral Microbial Genomes.</title>
        <authorList>
            <person name="Johnston C.D."/>
            <person name="Chen T."/>
            <person name="Dewhirst F.E."/>
        </authorList>
    </citation>
    <scope>NUCLEOTIDE SEQUENCE [LARGE SCALE GENOMIC DNA]</scope>
    <source>
        <strain evidence="3 4">CCUG 66490</strain>
    </source>
</reference>
<dbReference type="EMBL" id="CP072329">
    <property type="protein sequence ID" value="QUB39539.1"/>
    <property type="molecule type" value="Genomic_DNA"/>
</dbReference>
<gene>
    <name evidence="2" type="ORF">BTU61_02960</name>
    <name evidence="3" type="ORF">J4854_03605</name>
</gene>
<dbReference type="Proteomes" id="UP001138780">
    <property type="component" value="Unassembled WGS sequence"/>
</dbReference>
<name>A0A9X0WM45_9STRE</name>
<sequence length="231" mass="26792">MTLWDLLFTNQKSAPPEFGLWYVFMPVSLIVIGYFSIKYAQSKSYQRFWYWAQLIQVLSINTWYMWAHMPLSDSLPFYHCRLAMLVILFAPKRTVVKQYFALLGVFGSIAALLYPVFDPFPFPHITALNLIFSHWALFANCLLYLQREYQPMRVTSWSICGITFGLNALIFLINSLTNGDYGFLRHPPLIGDQGPLLNYVIVSSVMSVAIVLVHVLWKSRFVEKNELSRLN</sequence>
<feature type="transmembrane region" description="Helical" evidence="1">
    <location>
        <begin position="20"/>
        <end position="37"/>
    </location>
</feature>
<dbReference type="AlphaFoldDB" id="A0A9X0WM45"/>
<keyword evidence="1" id="KW-0472">Membrane</keyword>
<organism evidence="2 5">
    <name type="scientific">Streptococcus lactarius</name>
    <dbReference type="NCBI Taxonomy" id="684066"/>
    <lineage>
        <taxon>Bacteria</taxon>
        <taxon>Bacillati</taxon>
        <taxon>Bacillota</taxon>
        <taxon>Bacilli</taxon>
        <taxon>Lactobacillales</taxon>
        <taxon>Streptococcaceae</taxon>
        <taxon>Streptococcus</taxon>
    </lineage>
</organism>
<feature type="transmembrane region" description="Helical" evidence="1">
    <location>
        <begin position="99"/>
        <end position="117"/>
    </location>
</feature>
<proteinExistence type="predicted"/>
<dbReference type="RefSeq" id="WP_187540906.1">
    <property type="nucleotide sequence ID" value="NZ_CP072329.1"/>
</dbReference>
<evidence type="ECO:0000313" key="5">
    <source>
        <dbReference type="Proteomes" id="UP001138780"/>
    </source>
</evidence>
<keyword evidence="4" id="KW-1185">Reference proteome</keyword>